<reference evidence="11" key="2">
    <citation type="submission" date="2016-06" db="EMBL/GenBank/DDBJ databases">
        <title>The genome of a short-lived fish provides insights into sex chromosome evolution and the genetic control of aging.</title>
        <authorList>
            <person name="Reichwald K."/>
            <person name="Felder M."/>
            <person name="Petzold A."/>
            <person name="Koch P."/>
            <person name="Groth M."/>
            <person name="Platzer M."/>
        </authorList>
    </citation>
    <scope>NUCLEOTIDE SEQUENCE</scope>
    <source>
        <tissue evidence="11">Brain</tissue>
    </source>
</reference>
<keyword evidence="9" id="KW-0812">Transmembrane</keyword>
<evidence type="ECO:0000256" key="6">
    <source>
        <dbReference type="ARBA" id="ARBA00022833"/>
    </source>
</evidence>
<keyword evidence="6" id="KW-0862">Zinc</keyword>
<dbReference type="GO" id="GO:0005634">
    <property type="term" value="C:nucleus"/>
    <property type="evidence" value="ECO:0007669"/>
    <property type="project" value="TreeGrafter"/>
</dbReference>
<accession>A0A1A8LE94</accession>
<evidence type="ECO:0000256" key="5">
    <source>
        <dbReference type="ARBA" id="ARBA00022723"/>
    </source>
</evidence>
<feature type="compositionally biased region" description="Pro residues" evidence="8">
    <location>
        <begin position="47"/>
        <end position="85"/>
    </location>
</feature>
<comment type="similarity">
    <text evidence="4">Belongs to the CDIP1/LITAF family.</text>
</comment>
<evidence type="ECO:0000256" key="1">
    <source>
        <dbReference type="ARBA" id="ARBA00004125"/>
    </source>
</evidence>
<evidence type="ECO:0000259" key="10">
    <source>
        <dbReference type="PROSITE" id="PS51837"/>
    </source>
</evidence>
<comment type="subcellular location">
    <subcellularLocation>
        <location evidence="1">Endosome membrane</location>
        <topology evidence="1">Peripheral membrane protein</topology>
        <orientation evidence="1">Cytoplasmic side</orientation>
    </subcellularLocation>
    <subcellularLocation>
        <location evidence="2">Late endosome membrane</location>
    </subcellularLocation>
    <subcellularLocation>
        <location evidence="3">Lysosome membrane</location>
        <topology evidence="3">Peripheral membrane protein</topology>
        <orientation evidence="3">Cytoplasmic side</orientation>
    </subcellularLocation>
</comment>
<feature type="transmembrane region" description="Helical" evidence="9">
    <location>
        <begin position="146"/>
        <end position="168"/>
    </location>
</feature>
<feature type="region of interest" description="Disordered" evidence="8">
    <location>
        <begin position="1"/>
        <end position="91"/>
    </location>
</feature>
<feature type="domain" description="LITAF" evidence="10">
    <location>
        <begin position="109"/>
        <end position="192"/>
    </location>
</feature>
<keyword evidence="5" id="KW-0479">Metal-binding</keyword>
<keyword evidence="7 9" id="KW-0472">Membrane</keyword>
<name>A0A1A8LE94_9TELE</name>
<dbReference type="SMART" id="SM00714">
    <property type="entry name" value="LITAF"/>
    <property type="match status" value="1"/>
</dbReference>
<dbReference type="GO" id="GO:0008270">
    <property type="term" value="F:zinc ion binding"/>
    <property type="evidence" value="ECO:0007669"/>
    <property type="project" value="TreeGrafter"/>
</dbReference>
<dbReference type="PANTHER" id="PTHR23292">
    <property type="entry name" value="LIPOPOLYSACCHARIDE-INDUCED TUMOR NECROSIS FACTOR-ALPHA FACTOR"/>
    <property type="match status" value="1"/>
</dbReference>
<sequence length="193" mass="20521">MEKRSQPQESAPPYPGPPLNYGGPGPQQGFYPQPGLAPQQGYAPQPGIAPQPGYAPQPGNAPQPGTTPQPGNAPQPGIDPQPDYAPQPGFAPATSQGVAYAPVPTAPVVTQVVVSQSHALRDLPGQTVCPHCHQNVVTFIRHSAGLLPWAISVGLFIIGCWVCCFIPFCIDSCKDVEHHCPTCNRIIYIHKRL</sequence>
<keyword evidence="9" id="KW-1133">Transmembrane helix</keyword>
<evidence type="ECO:0000256" key="7">
    <source>
        <dbReference type="ARBA" id="ARBA00023136"/>
    </source>
</evidence>
<evidence type="ECO:0000256" key="3">
    <source>
        <dbReference type="ARBA" id="ARBA00004630"/>
    </source>
</evidence>
<evidence type="ECO:0000256" key="4">
    <source>
        <dbReference type="ARBA" id="ARBA00005975"/>
    </source>
</evidence>
<dbReference type="GO" id="GO:0098560">
    <property type="term" value="C:cytoplasmic side of late endosome membrane"/>
    <property type="evidence" value="ECO:0007669"/>
    <property type="project" value="TreeGrafter"/>
</dbReference>
<dbReference type="Pfam" id="PF10601">
    <property type="entry name" value="zf-LITAF-like"/>
    <property type="match status" value="1"/>
</dbReference>
<evidence type="ECO:0000313" key="11">
    <source>
        <dbReference type="EMBL" id="SBR42838.1"/>
    </source>
</evidence>
<dbReference type="GO" id="GO:0098574">
    <property type="term" value="C:cytoplasmic side of lysosomal membrane"/>
    <property type="evidence" value="ECO:0007669"/>
    <property type="project" value="TreeGrafter"/>
</dbReference>
<evidence type="ECO:0000256" key="2">
    <source>
        <dbReference type="ARBA" id="ARBA00004414"/>
    </source>
</evidence>
<proteinExistence type="inferred from homology"/>
<dbReference type="EMBL" id="HAEF01005456">
    <property type="protein sequence ID" value="SBR42838.1"/>
    <property type="molecule type" value="Transcribed_RNA"/>
</dbReference>
<evidence type="ECO:0000256" key="9">
    <source>
        <dbReference type="SAM" id="Phobius"/>
    </source>
</evidence>
<dbReference type="PROSITE" id="PS51837">
    <property type="entry name" value="LITAF"/>
    <property type="match status" value="1"/>
</dbReference>
<dbReference type="InterPro" id="IPR006629">
    <property type="entry name" value="LITAF"/>
</dbReference>
<organism evidence="11">
    <name type="scientific">Nothobranchius pienaari</name>
    <dbReference type="NCBI Taxonomy" id="704102"/>
    <lineage>
        <taxon>Eukaryota</taxon>
        <taxon>Metazoa</taxon>
        <taxon>Chordata</taxon>
        <taxon>Craniata</taxon>
        <taxon>Vertebrata</taxon>
        <taxon>Euteleostomi</taxon>
        <taxon>Actinopterygii</taxon>
        <taxon>Neopterygii</taxon>
        <taxon>Teleostei</taxon>
        <taxon>Neoteleostei</taxon>
        <taxon>Acanthomorphata</taxon>
        <taxon>Ovalentaria</taxon>
        <taxon>Atherinomorphae</taxon>
        <taxon>Cyprinodontiformes</taxon>
        <taxon>Nothobranchiidae</taxon>
        <taxon>Nothobranchius</taxon>
    </lineage>
</organism>
<reference evidence="11" key="1">
    <citation type="submission" date="2016-05" db="EMBL/GenBank/DDBJ databases">
        <authorList>
            <person name="Lavstsen T."/>
            <person name="Jespersen J.S."/>
        </authorList>
    </citation>
    <scope>NUCLEOTIDE SEQUENCE</scope>
    <source>
        <tissue evidence="11">Brain</tissue>
    </source>
</reference>
<gene>
    <name evidence="11" type="primary">ANXA11A</name>
</gene>
<evidence type="ECO:0000256" key="8">
    <source>
        <dbReference type="SAM" id="MobiDB-lite"/>
    </source>
</evidence>
<dbReference type="AlphaFoldDB" id="A0A1A8LE94"/>
<dbReference type="InterPro" id="IPR037519">
    <property type="entry name" value="LITAF_fam"/>
</dbReference>
<dbReference type="PANTHER" id="PTHR23292:SF45">
    <property type="entry name" value="LIPOPOLYSACCHARIDE-INDUCED TUMOR NECROSIS FACTOR-ALPHA FACTOR HOMOLOG"/>
    <property type="match status" value="1"/>
</dbReference>
<protein>
    <submittedName>
        <fullName evidence="11">Annexin A11a</fullName>
    </submittedName>
</protein>